<evidence type="ECO:0000313" key="3">
    <source>
        <dbReference type="Proteomes" id="UP001224359"/>
    </source>
</evidence>
<organism evidence="2 3">
    <name type="scientific">Alkalibacillus salilacus</name>
    <dbReference type="NCBI Taxonomy" id="284582"/>
    <lineage>
        <taxon>Bacteria</taxon>
        <taxon>Bacillati</taxon>
        <taxon>Bacillota</taxon>
        <taxon>Bacilli</taxon>
        <taxon>Bacillales</taxon>
        <taxon>Bacillaceae</taxon>
        <taxon>Alkalibacillus</taxon>
    </lineage>
</organism>
<accession>A0ABT9VG84</accession>
<dbReference type="InterPro" id="IPR016181">
    <property type="entry name" value="Acyl_CoA_acyltransferase"/>
</dbReference>
<dbReference type="Gene3D" id="3.40.630.30">
    <property type="match status" value="1"/>
</dbReference>
<keyword evidence="3" id="KW-1185">Reference proteome</keyword>
<dbReference type="SUPFAM" id="SSF55729">
    <property type="entry name" value="Acyl-CoA N-acyltransferases (Nat)"/>
    <property type="match status" value="1"/>
</dbReference>
<protein>
    <submittedName>
        <fullName evidence="2">RimJ/RimL family protein N-acetyltransferase</fullName>
    </submittedName>
</protein>
<proteinExistence type="predicted"/>
<gene>
    <name evidence="2" type="ORF">J2S77_001961</name>
</gene>
<dbReference type="EMBL" id="JAUSTQ010000007">
    <property type="protein sequence ID" value="MDQ0159974.1"/>
    <property type="molecule type" value="Genomic_DNA"/>
</dbReference>
<evidence type="ECO:0000259" key="1">
    <source>
        <dbReference type="PROSITE" id="PS51186"/>
    </source>
</evidence>
<reference evidence="2 3" key="1">
    <citation type="submission" date="2023-07" db="EMBL/GenBank/DDBJ databases">
        <title>Genomic Encyclopedia of Type Strains, Phase IV (KMG-IV): sequencing the most valuable type-strain genomes for metagenomic binning, comparative biology and taxonomic classification.</title>
        <authorList>
            <person name="Goeker M."/>
        </authorList>
    </citation>
    <scope>NUCLEOTIDE SEQUENCE [LARGE SCALE GENOMIC DNA]</scope>
    <source>
        <strain evidence="2 3">DSM 16460</strain>
    </source>
</reference>
<comment type="caution">
    <text evidence="2">The sequence shown here is derived from an EMBL/GenBank/DDBJ whole genome shotgun (WGS) entry which is preliminary data.</text>
</comment>
<feature type="domain" description="N-acetyltransferase" evidence="1">
    <location>
        <begin position="24"/>
        <end position="178"/>
    </location>
</feature>
<name>A0ABT9VG84_9BACI</name>
<dbReference type="PROSITE" id="PS51186">
    <property type="entry name" value="GNAT"/>
    <property type="match status" value="1"/>
</dbReference>
<dbReference type="Proteomes" id="UP001224359">
    <property type="component" value="Unassembled WGS sequence"/>
</dbReference>
<dbReference type="InterPro" id="IPR000182">
    <property type="entry name" value="GNAT_dom"/>
</dbReference>
<evidence type="ECO:0000313" key="2">
    <source>
        <dbReference type="EMBL" id="MDQ0159974.1"/>
    </source>
</evidence>
<sequence length="178" mass="20102">MKLNNQMTAIKSEDIMTSQQQSSISLIQYTEPYKPFLDDYHLPEEQLMFTMLPIEKIHNPKVTSTSSHVLILDGDRPVGYFTLEDGAKLQKYSDNPRARVLTSFSIESTFQGKGLAKDALTLLPSFVHEELPEVNEIVLGVNQKNVAALNLYIKMGFMDEGEIFEGAKGPQHVLHLYL</sequence>
<dbReference type="Pfam" id="PF00583">
    <property type="entry name" value="Acetyltransf_1"/>
    <property type="match status" value="1"/>
</dbReference>